<comment type="caution">
    <text evidence="1">The sequence shown here is derived from an EMBL/GenBank/DDBJ whole genome shotgun (WGS) entry which is preliminary data.</text>
</comment>
<dbReference type="PANTHER" id="PTHR36737:SF1">
    <property type="entry name" value="EXPRESSED PROTEIN"/>
    <property type="match status" value="1"/>
</dbReference>
<dbReference type="EMBL" id="VDCV01000006">
    <property type="protein sequence ID" value="KAB5552358.1"/>
    <property type="molecule type" value="Genomic_DNA"/>
</dbReference>
<sequence length="143" mass="15642">MSKKGGTTPGLQKDVPWRVSTSKPIPKIHHSPILRVSQNPFSDYALSVMKHPNPIGTGLATEALVEAAGPDCIVPGQITPIRLVGLKVWPIEFDLKFIEPVGRELKLLGKIPSLQPIDISIKTSGSYFMDDAVNLMNKSFVDR</sequence>
<dbReference type="PANTHER" id="PTHR36737">
    <property type="entry name" value="EXPRESSED PROTEIN"/>
    <property type="match status" value="1"/>
</dbReference>
<dbReference type="AlphaFoldDB" id="A0A5N5MBA6"/>
<gene>
    <name evidence="1" type="ORF">DKX38_009669</name>
</gene>
<accession>A0A5N5MBA6</accession>
<name>A0A5N5MBA6_9ROSI</name>
<evidence type="ECO:0000313" key="1">
    <source>
        <dbReference type="EMBL" id="KAB5552358.1"/>
    </source>
</evidence>
<proteinExistence type="predicted"/>
<reference evidence="2" key="1">
    <citation type="journal article" date="2019" name="Gigascience">
        <title>De novo genome assembly of the endangered Acer yangbiense, a plant species with extremely small populations endemic to Yunnan Province, China.</title>
        <authorList>
            <person name="Yang J."/>
            <person name="Wariss H.M."/>
            <person name="Tao L."/>
            <person name="Zhang R."/>
            <person name="Yun Q."/>
            <person name="Hollingsworth P."/>
            <person name="Dao Z."/>
            <person name="Luo G."/>
            <person name="Guo H."/>
            <person name="Ma Y."/>
            <person name="Sun W."/>
        </authorList>
    </citation>
    <scope>NUCLEOTIDE SEQUENCE [LARGE SCALE GENOMIC DNA]</scope>
    <source>
        <strain evidence="2">cv. br00</strain>
    </source>
</reference>
<protein>
    <submittedName>
        <fullName evidence="1">Uncharacterized protein</fullName>
    </submittedName>
</protein>
<evidence type="ECO:0000313" key="2">
    <source>
        <dbReference type="Proteomes" id="UP000326939"/>
    </source>
</evidence>
<dbReference type="GO" id="GO:0009941">
    <property type="term" value="C:chloroplast envelope"/>
    <property type="evidence" value="ECO:0007669"/>
    <property type="project" value="TreeGrafter"/>
</dbReference>
<dbReference type="Proteomes" id="UP000326939">
    <property type="component" value="Chromosome 6"/>
</dbReference>
<keyword evidence="2" id="KW-1185">Reference proteome</keyword>
<organism evidence="1 2">
    <name type="scientific">Salix brachista</name>
    <dbReference type="NCBI Taxonomy" id="2182728"/>
    <lineage>
        <taxon>Eukaryota</taxon>
        <taxon>Viridiplantae</taxon>
        <taxon>Streptophyta</taxon>
        <taxon>Embryophyta</taxon>
        <taxon>Tracheophyta</taxon>
        <taxon>Spermatophyta</taxon>
        <taxon>Magnoliopsida</taxon>
        <taxon>eudicotyledons</taxon>
        <taxon>Gunneridae</taxon>
        <taxon>Pentapetalae</taxon>
        <taxon>rosids</taxon>
        <taxon>fabids</taxon>
        <taxon>Malpighiales</taxon>
        <taxon>Salicaceae</taxon>
        <taxon>Saliceae</taxon>
        <taxon>Salix</taxon>
    </lineage>
</organism>